<gene>
    <name evidence="4" type="ORF">Pyn_21368</name>
</gene>
<evidence type="ECO:0000256" key="3">
    <source>
        <dbReference type="SAM" id="SignalP"/>
    </source>
</evidence>
<proteinExistence type="predicted"/>
<evidence type="ECO:0000256" key="2">
    <source>
        <dbReference type="SAM" id="MobiDB-lite"/>
    </source>
</evidence>
<sequence>MGKRGVFLFLLLALWLAMSAGTWGQDAKETLNLAAGTAQHKTHETFKAAKENTDSWVIRTFGKIAEGLGFGQENAKEKAKNMRDKAGDAASVATERLRTSSFGSSDTDSVHENFDPSIRMPTDTVDNAKETVTRAMGSGLDRAANAYDEAKNTMNRATGAASDKTYDAMEYGKDRTAGAYDEAKEKVNTASDKAHDAKETVRGAMGSGMDRAANAYDGAKNTMNRAMGSASDKAHDAMEYGKERTTNAHYRAKEGVNMASDKAHDAMEYGKERTANAYDGAKEGVNMASDKAYDAKEAARGAIGSGKDRAANTYDEAKNTMHRVTGSASDKAYDAMEYGKERNCQCL</sequence>
<dbReference type="OrthoDB" id="20872at2759"/>
<evidence type="ECO:0000313" key="4">
    <source>
        <dbReference type="EMBL" id="PQQ09913.1"/>
    </source>
</evidence>
<dbReference type="PANTHER" id="PTHR47372:SF33">
    <property type="entry name" value="LATE EMBRYOGENESIS ABUNDANT (LEA) PROTEIN-RELATED"/>
    <property type="match status" value="1"/>
</dbReference>
<dbReference type="PANTHER" id="PTHR47372">
    <property type="entry name" value="DAUER UP-REGULATED-RELATED"/>
    <property type="match status" value="1"/>
</dbReference>
<accession>A0A314YT77</accession>
<keyword evidence="5" id="KW-1185">Reference proteome</keyword>
<dbReference type="AlphaFoldDB" id="A0A314YT77"/>
<comment type="caution">
    <text evidence="4">The sequence shown here is derived from an EMBL/GenBank/DDBJ whole genome shotgun (WGS) entry which is preliminary data.</text>
</comment>
<evidence type="ECO:0000256" key="1">
    <source>
        <dbReference type="SAM" id="Coils"/>
    </source>
</evidence>
<feature type="region of interest" description="Disordered" evidence="2">
    <location>
        <begin position="83"/>
        <end position="123"/>
    </location>
</feature>
<feature type="chain" id="PRO_5016295558" evidence="3">
    <location>
        <begin position="25"/>
        <end position="347"/>
    </location>
</feature>
<name>A0A314YT77_PRUYE</name>
<reference evidence="4 5" key="1">
    <citation type="submission" date="2018-02" db="EMBL/GenBank/DDBJ databases">
        <title>Draft genome of wild Prunus yedoensis var. nudiflora.</title>
        <authorList>
            <person name="Baek S."/>
            <person name="Kim J.-H."/>
            <person name="Choi K."/>
            <person name="Kim G.-B."/>
            <person name="Cho A."/>
            <person name="Jang H."/>
            <person name="Shin C.-H."/>
            <person name="Yu H.-J."/>
            <person name="Mun J.-H."/>
        </authorList>
    </citation>
    <scope>NUCLEOTIDE SEQUENCE [LARGE SCALE GENOMIC DNA]</scope>
    <source>
        <strain evidence="5">cv. Jeju island</strain>
        <tissue evidence="4">Leaf</tissue>
    </source>
</reference>
<organism evidence="4 5">
    <name type="scientific">Prunus yedoensis var. nudiflora</name>
    <dbReference type="NCBI Taxonomy" id="2094558"/>
    <lineage>
        <taxon>Eukaryota</taxon>
        <taxon>Viridiplantae</taxon>
        <taxon>Streptophyta</taxon>
        <taxon>Embryophyta</taxon>
        <taxon>Tracheophyta</taxon>
        <taxon>Spermatophyta</taxon>
        <taxon>Magnoliopsida</taxon>
        <taxon>eudicotyledons</taxon>
        <taxon>Gunneridae</taxon>
        <taxon>Pentapetalae</taxon>
        <taxon>rosids</taxon>
        <taxon>fabids</taxon>
        <taxon>Rosales</taxon>
        <taxon>Rosaceae</taxon>
        <taxon>Amygdaloideae</taxon>
        <taxon>Amygdaleae</taxon>
        <taxon>Prunus</taxon>
    </lineage>
</organism>
<feature type="coiled-coil region" evidence="1">
    <location>
        <begin position="140"/>
        <end position="200"/>
    </location>
</feature>
<evidence type="ECO:0000313" key="5">
    <source>
        <dbReference type="Proteomes" id="UP000250321"/>
    </source>
</evidence>
<feature type="signal peptide" evidence="3">
    <location>
        <begin position="1"/>
        <end position="24"/>
    </location>
</feature>
<dbReference type="STRING" id="2094558.A0A314YT77"/>
<dbReference type="EMBL" id="PJQY01000567">
    <property type="protein sequence ID" value="PQQ09913.1"/>
    <property type="molecule type" value="Genomic_DNA"/>
</dbReference>
<keyword evidence="3" id="KW-0732">Signal</keyword>
<dbReference type="Proteomes" id="UP000250321">
    <property type="component" value="Unassembled WGS sequence"/>
</dbReference>
<keyword evidence="1" id="KW-0175">Coiled coil</keyword>
<protein>
    <submittedName>
        <fullName evidence="4">Embryonic protein DC-8 isoform X2</fullName>
    </submittedName>
</protein>